<dbReference type="GO" id="GO:0009166">
    <property type="term" value="P:nucleotide catabolic process"/>
    <property type="evidence" value="ECO:0007669"/>
    <property type="project" value="InterPro"/>
</dbReference>
<dbReference type="InterPro" id="IPR004843">
    <property type="entry name" value="Calcineurin-like_PHP"/>
</dbReference>
<dbReference type="Gene3D" id="3.60.21.10">
    <property type="match status" value="1"/>
</dbReference>
<evidence type="ECO:0000313" key="4">
    <source>
        <dbReference type="EMBL" id="KAJ3484949.1"/>
    </source>
</evidence>
<evidence type="ECO:0000256" key="1">
    <source>
        <dbReference type="SAM" id="SignalP"/>
    </source>
</evidence>
<dbReference type="EMBL" id="JANAWD010000170">
    <property type="protein sequence ID" value="KAJ3484949.1"/>
    <property type="molecule type" value="Genomic_DNA"/>
</dbReference>
<dbReference type="Pfam" id="PF21953">
    <property type="entry name" value="NadN_nucleosid_C"/>
    <property type="match status" value="1"/>
</dbReference>
<dbReference type="InterPro" id="IPR053828">
    <property type="entry name" value="Nucleosidase_C"/>
</dbReference>
<dbReference type="InterPro" id="IPR036907">
    <property type="entry name" value="5'-Nucleotdase_C_sf"/>
</dbReference>
<evidence type="ECO:0008006" key="6">
    <source>
        <dbReference type="Google" id="ProtNLM"/>
    </source>
</evidence>
<dbReference type="Pfam" id="PF00149">
    <property type="entry name" value="Metallophos"/>
    <property type="match status" value="1"/>
</dbReference>
<proteinExistence type="predicted"/>
<feature type="domain" description="Calcineurin-like phosphoesterase" evidence="2">
    <location>
        <begin position="55"/>
        <end position="300"/>
    </location>
</feature>
<comment type="caution">
    <text evidence="4">The sequence shown here is derived from an EMBL/GenBank/DDBJ whole genome shotgun (WGS) entry which is preliminary data.</text>
</comment>
<name>A0AAD5YEX5_9APHY</name>
<dbReference type="AlphaFoldDB" id="A0AAD5YEX5"/>
<dbReference type="PANTHER" id="PTHR11575:SF22">
    <property type="entry name" value="ADL392WP"/>
    <property type="match status" value="1"/>
</dbReference>
<dbReference type="SUPFAM" id="SSF55816">
    <property type="entry name" value="5'-nucleotidase (syn. UDP-sugar hydrolase), C-terminal domain"/>
    <property type="match status" value="1"/>
</dbReference>
<dbReference type="PANTHER" id="PTHR11575">
    <property type="entry name" value="5'-NUCLEOTIDASE-RELATED"/>
    <property type="match status" value="1"/>
</dbReference>
<protein>
    <recommendedName>
        <fullName evidence="6">Calcineurin-like phosphoesterase domain-containing protein</fullName>
    </recommendedName>
</protein>
<accession>A0AAD5YEX5</accession>
<evidence type="ECO:0000313" key="5">
    <source>
        <dbReference type="Proteomes" id="UP001212997"/>
    </source>
</evidence>
<reference evidence="4" key="1">
    <citation type="submission" date="2022-07" db="EMBL/GenBank/DDBJ databases">
        <title>Genome Sequence of Physisporinus lineatus.</title>
        <authorList>
            <person name="Buettner E."/>
        </authorList>
    </citation>
    <scope>NUCLEOTIDE SEQUENCE</scope>
    <source>
        <strain evidence="4">VT162</strain>
    </source>
</reference>
<dbReference type="GO" id="GO:0016787">
    <property type="term" value="F:hydrolase activity"/>
    <property type="evidence" value="ECO:0007669"/>
    <property type="project" value="InterPro"/>
</dbReference>
<dbReference type="Gene3D" id="3.90.780.10">
    <property type="entry name" value="5'-Nucleotidase, C-terminal domain"/>
    <property type="match status" value="2"/>
</dbReference>
<dbReference type="GO" id="GO:0005829">
    <property type="term" value="C:cytosol"/>
    <property type="evidence" value="ECO:0007669"/>
    <property type="project" value="TreeGrafter"/>
</dbReference>
<feature type="signal peptide" evidence="1">
    <location>
        <begin position="1"/>
        <end position="20"/>
    </location>
</feature>
<feature type="chain" id="PRO_5042040695" description="Calcineurin-like phosphoesterase domain-containing protein" evidence="1">
    <location>
        <begin position="21"/>
        <end position="640"/>
    </location>
</feature>
<organism evidence="4 5">
    <name type="scientific">Meripilus lineatus</name>
    <dbReference type="NCBI Taxonomy" id="2056292"/>
    <lineage>
        <taxon>Eukaryota</taxon>
        <taxon>Fungi</taxon>
        <taxon>Dikarya</taxon>
        <taxon>Basidiomycota</taxon>
        <taxon>Agaricomycotina</taxon>
        <taxon>Agaricomycetes</taxon>
        <taxon>Polyporales</taxon>
        <taxon>Meripilaceae</taxon>
        <taxon>Meripilus</taxon>
    </lineage>
</organism>
<dbReference type="InterPro" id="IPR006179">
    <property type="entry name" value="5_nucleotidase/apyrase"/>
</dbReference>
<dbReference type="SUPFAM" id="SSF56300">
    <property type="entry name" value="Metallo-dependent phosphatases"/>
    <property type="match status" value="1"/>
</dbReference>
<gene>
    <name evidence="4" type="ORF">NLI96_g5292</name>
</gene>
<evidence type="ECO:0000259" key="2">
    <source>
        <dbReference type="Pfam" id="PF00149"/>
    </source>
</evidence>
<dbReference type="PIRSF" id="PIRSF017316">
    <property type="entry name" value="Pesterase_C1039"/>
    <property type="match status" value="1"/>
</dbReference>
<feature type="domain" description="Putative 5'-nucleotidase C-terminal" evidence="3">
    <location>
        <begin position="408"/>
        <end position="602"/>
    </location>
</feature>
<evidence type="ECO:0000259" key="3">
    <source>
        <dbReference type="Pfam" id="PF21953"/>
    </source>
</evidence>
<keyword evidence="1" id="KW-0732">Signal</keyword>
<dbReference type="Proteomes" id="UP001212997">
    <property type="component" value="Unassembled WGS sequence"/>
</dbReference>
<dbReference type="InterPro" id="IPR029052">
    <property type="entry name" value="Metallo-depent_PP-like"/>
</dbReference>
<sequence>MVNLALSLFLTLPFILSVQGCPGEDHDHTHIEHKRAFPQAAVTPPTRALEWGDVNIIHTTDSHGWLLGHQKSSFPEPNYSGDLGDFASFVSHMKEIALRKDVDLLLVDSGDLHDGTGLSDGFPAGDVDAHESNKFLAQLPYDVMTIGNHELYVYANTLDMYKNFVPKLKGRYLSSNVNITVLDEHGNVVSVPVGRSEMAFSFIFRGEINDVTPWVARGKKVTALGVLFNFKGNDKNTTVQPVADMVKEKWFLDAIKEEPDFFLLTGHMPVVKNDWPLVFNAVRAVHPHAPILILGGHTHIRDCVQFDGRSMALESGRYMETVGWMSMKLDHKNSAENLTFSRRYLDPNRVTYEVSPLHAIPRIINLKLGTTEVPHNGEKPHLRYATREIDVQRSQSSCKVIRPRLRLRDPYPSNSSLLTLFASKAMPVALSINNTRANVPNVIIINSGIQRFDLYSGPFTRNDQLTASFYADAFFFIPDIPAGIANQVLPALNGARANEGRALMSELEKFENELYGRGYVDMIYMRWLDEMDKRGGVERRAAQNATLGYVTQDSCPGIGDDVVHAPLPFFTPPRFISSTPPNVSDDTPVDLVFVDFIEKRVLQILNTVQTTKNYTAVDVQTYSPVLSNAVMGLYAQQAWN</sequence>
<keyword evidence="5" id="KW-1185">Reference proteome</keyword>
<dbReference type="InterPro" id="IPR014485">
    <property type="entry name" value="Pesterase_C1039"/>
</dbReference>